<dbReference type="InterPro" id="IPR007568">
    <property type="entry name" value="RTA1"/>
</dbReference>
<organism evidence="6 7">
    <name type="scientific">Fusarium tricinctum</name>
    <dbReference type="NCBI Taxonomy" id="61284"/>
    <lineage>
        <taxon>Eukaryota</taxon>
        <taxon>Fungi</taxon>
        <taxon>Dikarya</taxon>
        <taxon>Ascomycota</taxon>
        <taxon>Pezizomycotina</taxon>
        <taxon>Sordariomycetes</taxon>
        <taxon>Hypocreomycetidae</taxon>
        <taxon>Hypocreales</taxon>
        <taxon>Nectriaceae</taxon>
        <taxon>Fusarium</taxon>
        <taxon>Fusarium tricinctum species complex</taxon>
    </lineage>
</organism>
<gene>
    <name evidence="6" type="ORF">BKA59DRAFT_500769</name>
</gene>
<feature type="transmembrane region" description="Helical" evidence="5">
    <location>
        <begin position="38"/>
        <end position="57"/>
    </location>
</feature>
<keyword evidence="7" id="KW-1185">Reference proteome</keyword>
<reference evidence="6" key="1">
    <citation type="journal article" date="2021" name="Nat. Commun.">
        <title>Genetic determinants of endophytism in the Arabidopsis root mycobiome.</title>
        <authorList>
            <person name="Mesny F."/>
            <person name="Miyauchi S."/>
            <person name="Thiergart T."/>
            <person name="Pickel B."/>
            <person name="Atanasova L."/>
            <person name="Karlsson M."/>
            <person name="Huettel B."/>
            <person name="Barry K.W."/>
            <person name="Haridas S."/>
            <person name="Chen C."/>
            <person name="Bauer D."/>
            <person name="Andreopoulos W."/>
            <person name="Pangilinan J."/>
            <person name="LaButti K."/>
            <person name="Riley R."/>
            <person name="Lipzen A."/>
            <person name="Clum A."/>
            <person name="Drula E."/>
            <person name="Henrissat B."/>
            <person name="Kohler A."/>
            <person name="Grigoriev I.V."/>
            <person name="Martin F.M."/>
            <person name="Hacquard S."/>
        </authorList>
    </citation>
    <scope>NUCLEOTIDE SEQUENCE</scope>
    <source>
        <strain evidence="6">MPI-SDFR-AT-0068</strain>
    </source>
</reference>
<evidence type="ECO:0000256" key="5">
    <source>
        <dbReference type="SAM" id="Phobius"/>
    </source>
</evidence>
<feature type="transmembrane region" description="Helical" evidence="5">
    <location>
        <begin position="64"/>
        <end position="86"/>
    </location>
</feature>
<feature type="transmembrane region" description="Helical" evidence="5">
    <location>
        <begin position="211"/>
        <end position="231"/>
    </location>
</feature>
<keyword evidence="3 5" id="KW-1133">Transmembrane helix</keyword>
<feature type="transmembrane region" description="Helical" evidence="5">
    <location>
        <begin position="174"/>
        <end position="199"/>
    </location>
</feature>
<sequence length="262" mass="29063">MAFHLYHYDPSVAAAVIFITLFTITTALHLFQMVQTRTWFFLPFCCGGIFEIVGYIGRAKPDTLGAYIIQSIFLLVAPALFAASIYMELGRIVALLTAIFVTGDVISFFMQGGGGGMMSSDEADTRDTGKTLIVAGLFVQIVFFGCFVITSALFHKRLRLVPTQKVLTNNPPYARHLIALYVTSVLIFIRSLVRVIEFIQGFDGFIISHEIFIYLFDAVPMLAVMLIMNWVHPSEVKTLLTGGKMAKGFRLVDYSDVNQASG</sequence>
<accession>A0A8K0RXF4</accession>
<dbReference type="AlphaFoldDB" id="A0A8K0RXF4"/>
<evidence type="ECO:0000256" key="4">
    <source>
        <dbReference type="ARBA" id="ARBA00023136"/>
    </source>
</evidence>
<evidence type="ECO:0000256" key="3">
    <source>
        <dbReference type="ARBA" id="ARBA00022989"/>
    </source>
</evidence>
<dbReference type="PANTHER" id="PTHR31465">
    <property type="entry name" value="PROTEIN RTA1-RELATED"/>
    <property type="match status" value="1"/>
</dbReference>
<comment type="subcellular location">
    <subcellularLocation>
        <location evidence="1">Membrane</location>
        <topology evidence="1">Multi-pass membrane protein</topology>
    </subcellularLocation>
</comment>
<dbReference type="PANTHER" id="PTHR31465:SF1">
    <property type="entry name" value="PROTEIN RTA1-RELATED"/>
    <property type="match status" value="1"/>
</dbReference>
<evidence type="ECO:0000313" key="6">
    <source>
        <dbReference type="EMBL" id="KAH7245065.1"/>
    </source>
</evidence>
<feature type="transmembrane region" description="Helical" evidence="5">
    <location>
        <begin position="131"/>
        <end position="154"/>
    </location>
</feature>
<evidence type="ECO:0000313" key="7">
    <source>
        <dbReference type="Proteomes" id="UP000813427"/>
    </source>
</evidence>
<feature type="transmembrane region" description="Helical" evidence="5">
    <location>
        <begin position="12"/>
        <end position="32"/>
    </location>
</feature>
<comment type="caution">
    <text evidence="6">The sequence shown here is derived from an EMBL/GenBank/DDBJ whole genome shotgun (WGS) entry which is preliminary data.</text>
</comment>
<dbReference type="EMBL" id="JAGPXF010000004">
    <property type="protein sequence ID" value="KAH7245065.1"/>
    <property type="molecule type" value="Genomic_DNA"/>
</dbReference>
<dbReference type="Pfam" id="PF04479">
    <property type="entry name" value="RTA1"/>
    <property type="match status" value="1"/>
</dbReference>
<feature type="transmembrane region" description="Helical" evidence="5">
    <location>
        <begin position="92"/>
        <end position="110"/>
    </location>
</feature>
<proteinExistence type="predicted"/>
<evidence type="ECO:0000256" key="1">
    <source>
        <dbReference type="ARBA" id="ARBA00004141"/>
    </source>
</evidence>
<name>A0A8K0RXF4_9HYPO</name>
<keyword evidence="2 5" id="KW-0812">Transmembrane</keyword>
<evidence type="ECO:0000256" key="2">
    <source>
        <dbReference type="ARBA" id="ARBA00022692"/>
    </source>
</evidence>
<protein>
    <submittedName>
        <fullName evidence="6">RTA1 like protein-domain-containing protein</fullName>
    </submittedName>
</protein>
<keyword evidence="4 5" id="KW-0472">Membrane</keyword>
<dbReference type="GO" id="GO:0016020">
    <property type="term" value="C:membrane"/>
    <property type="evidence" value="ECO:0007669"/>
    <property type="project" value="UniProtKB-SubCell"/>
</dbReference>
<dbReference type="OrthoDB" id="3358017at2759"/>
<dbReference type="Proteomes" id="UP000813427">
    <property type="component" value="Unassembled WGS sequence"/>
</dbReference>